<keyword evidence="1" id="KW-0175">Coiled coil</keyword>
<dbReference type="Proteomes" id="UP000593567">
    <property type="component" value="Unassembled WGS sequence"/>
</dbReference>
<evidence type="ECO:0000313" key="2">
    <source>
        <dbReference type="EMBL" id="KAF6033117.1"/>
    </source>
</evidence>
<feature type="coiled-coil region" evidence="1">
    <location>
        <begin position="15"/>
        <end position="52"/>
    </location>
</feature>
<organism evidence="2 3">
    <name type="scientific">Bugula neritina</name>
    <name type="common">Brown bryozoan</name>
    <name type="synonym">Sertularia neritina</name>
    <dbReference type="NCBI Taxonomy" id="10212"/>
    <lineage>
        <taxon>Eukaryota</taxon>
        <taxon>Metazoa</taxon>
        <taxon>Spiralia</taxon>
        <taxon>Lophotrochozoa</taxon>
        <taxon>Bryozoa</taxon>
        <taxon>Gymnolaemata</taxon>
        <taxon>Cheilostomatida</taxon>
        <taxon>Flustrina</taxon>
        <taxon>Buguloidea</taxon>
        <taxon>Bugulidae</taxon>
        <taxon>Bugula</taxon>
    </lineage>
</organism>
<reference evidence="2" key="1">
    <citation type="submission" date="2020-06" db="EMBL/GenBank/DDBJ databases">
        <title>Draft genome of Bugula neritina, a colonial animal packing powerful symbionts and potential medicines.</title>
        <authorList>
            <person name="Rayko M."/>
        </authorList>
    </citation>
    <scope>NUCLEOTIDE SEQUENCE [LARGE SCALE GENOMIC DNA]</scope>
    <source>
        <strain evidence="2">Kwan_BN1</strain>
    </source>
</reference>
<sequence>MENRALKFSRNGDPIKALEDMKRKLSTQNDEMESLRRKYRKLEEKQMKEENDTMMVKWITALKKGTGRQ</sequence>
<name>A0A7J7K4H9_BUGNE</name>
<dbReference type="EMBL" id="VXIV02001454">
    <property type="protein sequence ID" value="KAF6033117.1"/>
    <property type="molecule type" value="Genomic_DNA"/>
</dbReference>
<gene>
    <name evidence="2" type="ORF">EB796_008547</name>
</gene>
<keyword evidence="3" id="KW-1185">Reference proteome</keyword>
<accession>A0A7J7K4H9</accession>
<proteinExistence type="predicted"/>
<comment type="caution">
    <text evidence="2">The sequence shown here is derived from an EMBL/GenBank/DDBJ whole genome shotgun (WGS) entry which is preliminary data.</text>
</comment>
<evidence type="ECO:0000313" key="3">
    <source>
        <dbReference type="Proteomes" id="UP000593567"/>
    </source>
</evidence>
<dbReference type="AlphaFoldDB" id="A0A7J7K4H9"/>
<protein>
    <submittedName>
        <fullName evidence="2">Uncharacterized protein</fullName>
    </submittedName>
</protein>
<evidence type="ECO:0000256" key="1">
    <source>
        <dbReference type="SAM" id="Coils"/>
    </source>
</evidence>